<accession>A0A972VYX3</accession>
<sequence>MINPNTPVIIGVAQIEQRITDPLLGQEPIDMMVDAVRQAAVDSGNAGLLAEVDSVRVIRGVWRYKHPAGYVAAKIGVPGVETVGSPYGGNMVQSVVNQSALDILRGDKSLIVITGAENGNSQAKARKAGVELTVTETNGDYSRMIGQEEPMSAEAEQARGLRQPIQFYPMFE</sequence>
<name>A0A972VYX3_9GAMM</name>
<dbReference type="AlphaFoldDB" id="A0A972VYX3"/>
<dbReference type="Gene3D" id="3.40.47.10">
    <property type="match status" value="1"/>
</dbReference>
<reference evidence="1" key="1">
    <citation type="submission" date="2020-05" db="EMBL/GenBank/DDBJ databases">
        <title>Sulfur intermediates as new biogeochemical hubs in an aquatic model microbial ecosystem.</title>
        <authorList>
            <person name="Vigneron A."/>
        </authorList>
    </citation>
    <scope>NUCLEOTIDE SEQUENCE</scope>
    <source>
        <strain evidence="1">Bin.250</strain>
    </source>
</reference>
<dbReference type="Proteomes" id="UP000754644">
    <property type="component" value="Unassembled WGS sequence"/>
</dbReference>
<dbReference type="InterPro" id="IPR016039">
    <property type="entry name" value="Thiolase-like"/>
</dbReference>
<gene>
    <name evidence="1" type="ORF">HQ497_11880</name>
</gene>
<organism evidence="1 2">
    <name type="scientific">SAR86 cluster bacterium</name>
    <dbReference type="NCBI Taxonomy" id="2030880"/>
    <lineage>
        <taxon>Bacteria</taxon>
        <taxon>Pseudomonadati</taxon>
        <taxon>Pseudomonadota</taxon>
        <taxon>Gammaproteobacteria</taxon>
        <taxon>SAR86 cluster</taxon>
    </lineage>
</organism>
<protein>
    <submittedName>
        <fullName evidence="1">Uncharacterized protein</fullName>
    </submittedName>
</protein>
<proteinExistence type="predicted"/>
<comment type="caution">
    <text evidence="1">The sequence shown here is derived from an EMBL/GenBank/DDBJ whole genome shotgun (WGS) entry which is preliminary data.</text>
</comment>
<evidence type="ECO:0000313" key="1">
    <source>
        <dbReference type="EMBL" id="NQV66051.1"/>
    </source>
</evidence>
<evidence type="ECO:0000313" key="2">
    <source>
        <dbReference type="Proteomes" id="UP000754644"/>
    </source>
</evidence>
<dbReference type="EMBL" id="JABMOJ010000449">
    <property type="protein sequence ID" value="NQV66051.1"/>
    <property type="molecule type" value="Genomic_DNA"/>
</dbReference>
<dbReference type="GO" id="GO:0016746">
    <property type="term" value="F:acyltransferase activity"/>
    <property type="evidence" value="ECO:0007669"/>
    <property type="project" value="InterPro"/>
</dbReference>
<feature type="non-terminal residue" evidence="1">
    <location>
        <position position="172"/>
    </location>
</feature>